<evidence type="ECO:0000259" key="3">
    <source>
        <dbReference type="Pfam" id="PF22939"/>
    </source>
</evidence>
<dbReference type="Gene3D" id="3.40.50.300">
    <property type="entry name" value="P-loop containing nucleotide triphosphate hydrolases"/>
    <property type="match status" value="1"/>
</dbReference>
<keyword evidence="1" id="KW-0677">Repeat</keyword>
<accession>A0A6A6H6V8</accession>
<dbReference type="Pfam" id="PF22939">
    <property type="entry name" value="WHD_GPIID"/>
    <property type="match status" value="1"/>
</dbReference>
<evidence type="ECO:0000313" key="6">
    <source>
        <dbReference type="Proteomes" id="UP000800092"/>
    </source>
</evidence>
<dbReference type="PROSITE" id="PS50088">
    <property type="entry name" value="ANK_REPEAT"/>
    <property type="match status" value="2"/>
</dbReference>
<feature type="repeat" description="ANK" evidence="2">
    <location>
        <begin position="768"/>
        <end position="796"/>
    </location>
</feature>
<dbReference type="PANTHER" id="PTHR10039">
    <property type="entry name" value="AMELOGENIN"/>
    <property type="match status" value="1"/>
</dbReference>
<feature type="repeat" description="ANK" evidence="2">
    <location>
        <begin position="735"/>
        <end position="767"/>
    </location>
</feature>
<organism evidence="5 6">
    <name type="scientific">Viridothelium virens</name>
    <name type="common">Speckled blister lichen</name>
    <name type="synonym">Trypethelium virens</name>
    <dbReference type="NCBI Taxonomy" id="1048519"/>
    <lineage>
        <taxon>Eukaryota</taxon>
        <taxon>Fungi</taxon>
        <taxon>Dikarya</taxon>
        <taxon>Ascomycota</taxon>
        <taxon>Pezizomycotina</taxon>
        <taxon>Dothideomycetes</taxon>
        <taxon>Dothideomycetes incertae sedis</taxon>
        <taxon>Trypetheliales</taxon>
        <taxon>Trypetheliaceae</taxon>
        <taxon>Viridothelium</taxon>
    </lineage>
</organism>
<dbReference type="InterPro" id="IPR027417">
    <property type="entry name" value="P-loop_NTPase"/>
</dbReference>
<dbReference type="Gene3D" id="1.25.40.20">
    <property type="entry name" value="Ankyrin repeat-containing domain"/>
    <property type="match status" value="2"/>
</dbReference>
<feature type="domain" description="GPI inositol-deacylase winged helix" evidence="3">
    <location>
        <begin position="562"/>
        <end position="640"/>
    </location>
</feature>
<dbReference type="InterPro" id="IPR054471">
    <property type="entry name" value="GPIID_WHD"/>
</dbReference>
<dbReference type="SMART" id="SM00248">
    <property type="entry name" value="ANK"/>
    <property type="match status" value="5"/>
</dbReference>
<dbReference type="Pfam" id="PF12796">
    <property type="entry name" value="Ank_2"/>
    <property type="match status" value="2"/>
</dbReference>
<dbReference type="Pfam" id="PF24883">
    <property type="entry name" value="NPHP3_N"/>
    <property type="match status" value="1"/>
</dbReference>
<keyword evidence="6" id="KW-1185">Reference proteome</keyword>
<dbReference type="Proteomes" id="UP000800092">
    <property type="component" value="Unassembled WGS sequence"/>
</dbReference>
<dbReference type="InterPro" id="IPR056884">
    <property type="entry name" value="NPHP3-like_N"/>
</dbReference>
<dbReference type="EMBL" id="ML991807">
    <property type="protein sequence ID" value="KAF2233430.1"/>
    <property type="molecule type" value="Genomic_DNA"/>
</dbReference>
<proteinExistence type="predicted"/>
<sequence length="1113" mass="124590">MAEAVGALGLVASIIQLSDAAIDLYGYLRHVKNARREKFQLSQETSTLLPLLENLQQRLEAADPSNPWITSLEAPGSTSAISKDFKTAVQRILKKVHKGDSKLKSLSSRFTRRLDKAEIRDLQASIERLKSHVILALEGGHLDLSRAIKDDTINIKRVLANSGTVYEMTRGIVKSASVLSKNTAQISAETEALPAISETSTKIHKNTDRISQNAAQILSDTANIPQLCLNSQAIDGTTGQILQIQNSEAALRRRSEFLELRQRLCPLDFGVHYTNARDLIAPGTGQWFISSAEFRMWANGSCGTMFATGIEGAGKTLLSALTVDKLKRSVATRAETVLFAFCNYQERQNHTVMLFLAELLKQVIRDTPQVRELADWCHGERTPPSLSLIRDLLYAEMRRFKKTYVIIDGIDEMRFHVQEKGMRSLIAKIRRLQDFANVFVTSRPSNSLEKEFDQFPGILKTRIEAQKSDIAMSVQQGMLDLAPCVRKSPELQQEILDTVVEAANGMFLYARLQMEDLADKFTPKEVRATLSRMSDPHFTDDSRVKSAFDTTIRRIGDQSRGRRDLAIRVLTWVVFTEASMTLHEIQHALAMEPGDPKIDLQSLYDSDVITAVCGDLVGIDASTNRIHLVHCTAQEYLFRNKDSLFPNAQHYLTECILAYLSMDILCEACAGRVMDEEMINQFPLLRYATLNLGKHTIGDPEISFQHTLLEYICNDKKRDLFYEVLHVDNREHKRRQRSALHLAVELRLHQTVKILISMGCDITERDSTGWQSLHIAAANADSSMCRLLLGHGANANESILGPRYGTAIQASKLRAGDVHFTPLSITIGGREEMRKLETVRELLDWGANPSGMLQQSVREGQAQVTSLLLQRVAYCSKVAAEGHQLNDLNAAVVAAAERGDIDLVRQFIKMGADIEAMASCGDTAFTASIYSGNVELMQVLVDLGANTSPLCPQTECNTNERATITWRWARARACLRGELKVVLLLMRLGADPLQKLAPIDFLEDWRRVSMLHAAAIGYEITDPRGTGASPEEYKYLLRAMTHHFTAQGWLELGFMSKDFGDNIFFGEVFRQLIQTDHGSAISELEKRAMLDAFMKDGLHERTKPRSSFQVIYE</sequence>
<evidence type="ECO:0000313" key="5">
    <source>
        <dbReference type="EMBL" id="KAF2233430.1"/>
    </source>
</evidence>
<dbReference type="SUPFAM" id="SSF52540">
    <property type="entry name" value="P-loop containing nucleoside triphosphate hydrolases"/>
    <property type="match status" value="1"/>
</dbReference>
<evidence type="ECO:0000259" key="4">
    <source>
        <dbReference type="Pfam" id="PF24883"/>
    </source>
</evidence>
<protein>
    <submittedName>
        <fullName evidence="5">Uncharacterized protein</fullName>
    </submittedName>
</protein>
<dbReference type="PROSITE" id="PS50297">
    <property type="entry name" value="ANK_REP_REGION"/>
    <property type="match status" value="2"/>
</dbReference>
<dbReference type="OrthoDB" id="195446at2759"/>
<evidence type="ECO:0000256" key="2">
    <source>
        <dbReference type="PROSITE-ProRule" id="PRU00023"/>
    </source>
</evidence>
<dbReference type="PANTHER" id="PTHR10039:SF15">
    <property type="entry name" value="NACHT DOMAIN-CONTAINING PROTEIN"/>
    <property type="match status" value="1"/>
</dbReference>
<gene>
    <name evidence="5" type="ORF">EV356DRAFT_533849</name>
</gene>
<name>A0A6A6H6V8_VIRVR</name>
<dbReference type="InterPro" id="IPR002110">
    <property type="entry name" value="Ankyrin_rpt"/>
</dbReference>
<feature type="domain" description="Nephrocystin 3-like N-terminal" evidence="4">
    <location>
        <begin position="283"/>
        <end position="443"/>
    </location>
</feature>
<reference evidence="5" key="1">
    <citation type="journal article" date="2020" name="Stud. Mycol.">
        <title>101 Dothideomycetes genomes: a test case for predicting lifestyles and emergence of pathogens.</title>
        <authorList>
            <person name="Haridas S."/>
            <person name="Albert R."/>
            <person name="Binder M."/>
            <person name="Bloem J."/>
            <person name="Labutti K."/>
            <person name="Salamov A."/>
            <person name="Andreopoulos B."/>
            <person name="Baker S."/>
            <person name="Barry K."/>
            <person name="Bills G."/>
            <person name="Bluhm B."/>
            <person name="Cannon C."/>
            <person name="Castanera R."/>
            <person name="Culley D."/>
            <person name="Daum C."/>
            <person name="Ezra D."/>
            <person name="Gonzalez J."/>
            <person name="Henrissat B."/>
            <person name="Kuo A."/>
            <person name="Liang C."/>
            <person name="Lipzen A."/>
            <person name="Lutzoni F."/>
            <person name="Magnuson J."/>
            <person name="Mondo S."/>
            <person name="Nolan M."/>
            <person name="Ohm R."/>
            <person name="Pangilinan J."/>
            <person name="Park H.-J."/>
            <person name="Ramirez L."/>
            <person name="Alfaro M."/>
            <person name="Sun H."/>
            <person name="Tritt A."/>
            <person name="Yoshinaga Y."/>
            <person name="Zwiers L.-H."/>
            <person name="Turgeon B."/>
            <person name="Goodwin S."/>
            <person name="Spatafora J."/>
            <person name="Crous P."/>
            <person name="Grigoriev I."/>
        </authorList>
    </citation>
    <scope>NUCLEOTIDE SEQUENCE</scope>
    <source>
        <strain evidence="5">Tuck. ex Michener</strain>
    </source>
</reference>
<dbReference type="InterPro" id="IPR036770">
    <property type="entry name" value="Ankyrin_rpt-contain_sf"/>
</dbReference>
<dbReference type="SUPFAM" id="SSF48403">
    <property type="entry name" value="Ankyrin repeat"/>
    <property type="match status" value="1"/>
</dbReference>
<evidence type="ECO:0000256" key="1">
    <source>
        <dbReference type="ARBA" id="ARBA00022737"/>
    </source>
</evidence>
<dbReference type="AlphaFoldDB" id="A0A6A6H6V8"/>
<keyword evidence="2" id="KW-0040">ANK repeat</keyword>